<accession>A0A0W8FWL6</accession>
<dbReference type="AlphaFoldDB" id="A0A0W8FWL6"/>
<feature type="domain" description="M23ase beta-sheet core" evidence="2">
    <location>
        <begin position="49"/>
        <end position="145"/>
    </location>
</feature>
<dbReference type="GO" id="GO:0004222">
    <property type="term" value="F:metalloendopeptidase activity"/>
    <property type="evidence" value="ECO:0007669"/>
    <property type="project" value="TreeGrafter"/>
</dbReference>
<dbReference type="Pfam" id="PF01551">
    <property type="entry name" value="Peptidase_M23"/>
    <property type="match status" value="1"/>
</dbReference>
<dbReference type="SUPFAM" id="SSF51261">
    <property type="entry name" value="Duplicated hybrid motif"/>
    <property type="match status" value="1"/>
</dbReference>
<gene>
    <name evidence="3" type="ORF">ASZ90_004870</name>
</gene>
<dbReference type="InterPro" id="IPR011055">
    <property type="entry name" value="Dup_hybrid_motif"/>
</dbReference>
<evidence type="ECO:0000259" key="2">
    <source>
        <dbReference type="Pfam" id="PF01551"/>
    </source>
</evidence>
<name>A0A0W8FWL6_9ZZZZ</name>
<protein>
    <submittedName>
        <fullName evidence="3">Peptidase, family m23</fullName>
    </submittedName>
</protein>
<evidence type="ECO:0000256" key="1">
    <source>
        <dbReference type="ARBA" id="ARBA00022729"/>
    </source>
</evidence>
<comment type="caution">
    <text evidence="3">The sequence shown here is derived from an EMBL/GenBank/DDBJ whole genome shotgun (WGS) entry which is preliminary data.</text>
</comment>
<dbReference type="CDD" id="cd12797">
    <property type="entry name" value="M23_peptidase"/>
    <property type="match status" value="1"/>
</dbReference>
<dbReference type="FunFam" id="2.70.70.10:FF:000006">
    <property type="entry name" value="M23 family peptidase"/>
    <property type="match status" value="1"/>
</dbReference>
<sequence>MEKNNYAEIETTLEINEKLYDAIPAIIPTTGRVSDSYGMRMHPILKIRRMHPGLDIVANIGTPVYAPGGGVVSFAGRRGGYGLTLEVDHGFGYQTVYAHLSKINVKKGQKIKRGDLIAETGNSGKLSTGPHLHYEVKHNGIALNPSNFMFDDVDLFEVVSK</sequence>
<evidence type="ECO:0000313" key="3">
    <source>
        <dbReference type="EMBL" id="KUG25307.1"/>
    </source>
</evidence>
<dbReference type="InterPro" id="IPR016047">
    <property type="entry name" value="M23ase_b-sheet_dom"/>
</dbReference>
<dbReference type="PANTHER" id="PTHR21666:SF289">
    <property type="entry name" value="L-ALA--D-GLU ENDOPEPTIDASE"/>
    <property type="match status" value="1"/>
</dbReference>
<proteinExistence type="predicted"/>
<dbReference type="InterPro" id="IPR050570">
    <property type="entry name" value="Cell_wall_metabolism_enzyme"/>
</dbReference>
<dbReference type="PANTHER" id="PTHR21666">
    <property type="entry name" value="PEPTIDASE-RELATED"/>
    <property type="match status" value="1"/>
</dbReference>
<organism evidence="3">
    <name type="scientific">hydrocarbon metagenome</name>
    <dbReference type="NCBI Taxonomy" id="938273"/>
    <lineage>
        <taxon>unclassified sequences</taxon>
        <taxon>metagenomes</taxon>
        <taxon>ecological metagenomes</taxon>
    </lineage>
</organism>
<keyword evidence="1" id="KW-0732">Signal</keyword>
<reference evidence="3" key="1">
    <citation type="journal article" date="2015" name="Proc. Natl. Acad. Sci. U.S.A.">
        <title>Networks of energetic and metabolic interactions define dynamics in microbial communities.</title>
        <authorList>
            <person name="Embree M."/>
            <person name="Liu J.K."/>
            <person name="Al-Bassam M.M."/>
            <person name="Zengler K."/>
        </authorList>
    </citation>
    <scope>NUCLEOTIDE SEQUENCE</scope>
</reference>
<dbReference type="EMBL" id="LNQE01000720">
    <property type="protein sequence ID" value="KUG25307.1"/>
    <property type="molecule type" value="Genomic_DNA"/>
</dbReference>
<dbReference type="Gene3D" id="2.70.70.10">
    <property type="entry name" value="Glucose Permease (Domain IIA)"/>
    <property type="match status" value="1"/>
</dbReference>